<proteinExistence type="predicted"/>
<keyword evidence="2" id="KW-1185">Reference proteome</keyword>
<sequence>MALRVTPDGAAAVGALSARPAGAHAGAVPAITPVVVAASPVSLQTGAACSAPGIAQVAAAQGVQKPGRCGIGTGDAAGEAWAAASYLPSGAAS</sequence>
<accession>A0A498Q874</accession>
<dbReference type="Proteomes" id="UP000273307">
    <property type="component" value="Unassembled WGS sequence"/>
</dbReference>
<evidence type="ECO:0000313" key="1">
    <source>
        <dbReference type="EMBL" id="VBA41501.1"/>
    </source>
</evidence>
<reference evidence="1 2" key="1">
    <citation type="submission" date="2018-09" db="EMBL/GenBank/DDBJ databases">
        <authorList>
            <person name="Tagini F."/>
        </authorList>
    </citation>
    <scope>NUCLEOTIDE SEQUENCE [LARGE SCALE GENOMIC DNA]</scope>
    <source>
        <strain evidence="1 2">MK136</strain>
    </source>
</reference>
<gene>
    <name evidence="1" type="primary">PE5_2</name>
    <name evidence="1" type="ORF">LAUMK136_04075</name>
</gene>
<protein>
    <submittedName>
        <fullName evidence="1">PE family immunomodulator PE5</fullName>
    </submittedName>
</protein>
<evidence type="ECO:0000313" key="2">
    <source>
        <dbReference type="Proteomes" id="UP000273307"/>
    </source>
</evidence>
<dbReference type="AlphaFoldDB" id="A0A498Q874"/>
<dbReference type="EMBL" id="UPHP01000111">
    <property type="protein sequence ID" value="VBA41501.1"/>
    <property type="molecule type" value="Genomic_DNA"/>
</dbReference>
<name>A0A498Q874_9MYCO</name>
<dbReference type="RefSeq" id="WP_122444113.1">
    <property type="nucleotide sequence ID" value="NZ_UPHP01000111.1"/>
</dbReference>
<organism evidence="1 2">
    <name type="scientific">Mycobacterium attenuatum</name>
    <dbReference type="NCBI Taxonomy" id="2341086"/>
    <lineage>
        <taxon>Bacteria</taxon>
        <taxon>Bacillati</taxon>
        <taxon>Actinomycetota</taxon>
        <taxon>Actinomycetes</taxon>
        <taxon>Mycobacteriales</taxon>
        <taxon>Mycobacteriaceae</taxon>
        <taxon>Mycobacterium</taxon>
    </lineage>
</organism>
<dbReference type="SMR" id="A0A498Q874"/>